<keyword evidence="1" id="KW-0472">Membrane</keyword>
<dbReference type="EMBL" id="UYYA01000133">
    <property type="protein sequence ID" value="VDM52615.1"/>
    <property type="molecule type" value="Genomic_DNA"/>
</dbReference>
<evidence type="ECO:0000256" key="1">
    <source>
        <dbReference type="SAM" id="Phobius"/>
    </source>
</evidence>
<accession>A0A0R3PBG2</accession>
<keyword evidence="1" id="KW-0812">Transmembrane</keyword>
<proteinExistence type="predicted"/>
<reference evidence="2 3" key="2">
    <citation type="submission" date="2018-11" db="EMBL/GenBank/DDBJ databases">
        <authorList>
            <consortium name="Pathogen Informatics"/>
        </authorList>
    </citation>
    <scope>NUCLEOTIDE SEQUENCE [LARGE SCALE GENOMIC DNA]</scope>
    <source>
        <strain evidence="2 3">Costa Rica</strain>
    </source>
</reference>
<evidence type="ECO:0000313" key="2">
    <source>
        <dbReference type="EMBL" id="VDM52615.1"/>
    </source>
</evidence>
<keyword evidence="1" id="KW-1133">Transmembrane helix</keyword>
<reference evidence="4" key="1">
    <citation type="submission" date="2017-02" db="UniProtKB">
        <authorList>
            <consortium name="WormBaseParasite"/>
        </authorList>
    </citation>
    <scope>IDENTIFICATION</scope>
</reference>
<keyword evidence="3" id="KW-1185">Reference proteome</keyword>
<sequence>MLTATLSFPFGVLLYLFYLVRPETLPLLLICFEMGTLASRAFYSPALFTFLCQTVFFYPGQSSNISSIDIAVGYKGLSSYSAAFVLFQILGNFYATPTALISGYLLRALQITLTIIQILQRRQAVQRGVDVRSSSVGDFTSAICTAVFRYHWND</sequence>
<dbReference type="Proteomes" id="UP000267027">
    <property type="component" value="Unassembled WGS sequence"/>
</dbReference>
<protein>
    <submittedName>
        <fullName evidence="4">Pecanex-like protein</fullName>
    </submittedName>
</protein>
<evidence type="ECO:0000313" key="3">
    <source>
        <dbReference type="Proteomes" id="UP000267027"/>
    </source>
</evidence>
<evidence type="ECO:0000313" key="4">
    <source>
        <dbReference type="WBParaSite" id="ACOC_0000102901-mRNA-1"/>
    </source>
</evidence>
<dbReference type="AlphaFoldDB" id="A0A0R3PBG2"/>
<feature type="transmembrane region" description="Helical" evidence="1">
    <location>
        <begin position="41"/>
        <end position="60"/>
    </location>
</feature>
<organism evidence="4">
    <name type="scientific">Angiostrongylus costaricensis</name>
    <name type="common">Nematode worm</name>
    <dbReference type="NCBI Taxonomy" id="334426"/>
    <lineage>
        <taxon>Eukaryota</taxon>
        <taxon>Metazoa</taxon>
        <taxon>Ecdysozoa</taxon>
        <taxon>Nematoda</taxon>
        <taxon>Chromadorea</taxon>
        <taxon>Rhabditida</taxon>
        <taxon>Rhabditina</taxon>
        <taxon>Rhabditomorpha</taxon>
        <taxon>Strongyloidea</taxon>
        <taxon>Metastrongylidae</taxon>
        <taxon>Angiostrongylus</taxon>
    </lineage>
</organism>
<dbReference type="WBParaSite" id="ACOC_0000102901-mRNA-1">
    <property type="protein sequence ID" value="ACOC_0000102901-mRNA-1"/>
    <property type="gene ID" value="ACOC_0000102901"/>
</dbReference>
<gene>
    <name evidence="2" type="ORF">ACOC_LOCUS1030</name>
</gene>
<name>A0A0R3PBG2_ANGCS</name>
<dbReference type="STRING" id="334426.A0A0R3PBG2"/>
<dbReference type="OrthoDB" id="272139at2759"/>
<feature type="transmembrane region" description="Helical" evidence="1">
    <location>
        <begin position="72"/>
        <end position="95"/>
    </location>
</feature>